<dbReference type="EMBL" id="MHCU01000009">
    <property type="protein sequence ID" value="OGY28210.1"/>
    <property type="molecule type" value="Genomic_DNA"/>
</dbReference>
<proteinExistence type="predicted"/>
<evidence type="ECO:0000313" key="2">
    <source>
        <dbReference type="Proteomes" id="UP000176645"/>
    </source>
</evidence>
<dbReference type="AlphaFoldDB" id="A0A1G1WLF3"/>
<gene>
    <name evidence="1" type="ORF">A2Z42_03880</name>
</gene>
<accession>A0A1G1WLF3</accession>
<organism evidence="1 2">
    <name type="scientific">Candidatus Woykebacteria bacterium RBG_19FT_COMBO_43_10</name>
    <dbReference type="NCBI Taxonomy" id="1802598"/>
    <lineage>
        <taxon>Bacteria</taxon>
        <taxon>Candidatus Woykeibacteriota</taxon>
    </lineage>
</organism>
<sequence length="224" mass="24544">MVDQDTNSQALATSSETALVPTNPAIQKTALSLRWRPETLVERVKKALPSPLAQSLYVLAAKDWEAMHPETFAKLLDYFVHGTLFHSSEEQNTRLSAILLHDEGLGLGEFMEEAFSLLGKIADSDTPSLSATTVARLVMAYGEDAEAIVELVEVNLHEILDALNWRLSRSFPQQKAIASIIGKIAAHAADGGLRGGMPNVINMDDVIELLSRYPAAEYLIDEEE</sequence>
<comment type="caution">
    <text evidence="1">The sequence shown here is derived from an EMBL/GenBank/DDBJ whole genome shotgun (WGS) entry which is preliminary data.</text>
</comment>
<dbReference type="Proteomes" id="UP000176645">
    <property type="component" value="Unassembled WGS sequence"/>
</dbReference>
<evidence type="ECO:0000313" key="1">
    <source>
        <dbReference type="EMBL" id="OGY28210.1"/>
    </source>
</evidence>
<name>A0A1G1WLF3_9BACT</name>
<reference evidence="1 2" key="1">
    <citation type="journal article" date="2016" name="Nat. Commun.">
        <title>Thousands of microbial genomes shed light on interconnected biogeochemical processes in an aquifer system.</title>
        <authorList>
            <person name="Anantharaman K."/>
            <person name="Brown C.T."/>
            <person name="Hug L.A."/>
            <person name="Sharon I."/>
            <person name="Castelle C.J."/>
            <person name="Probst A.J."/>
            <person name="Thomas B.C."/>
            <person name="Singh A."/>
            <person name="Wilkins M.J."/>
            <person name="Karaoz U."/>
            <person name="Brodie E.L."/>
            <person name="Williams K.H."/>
            <person name="Hubbard S.S."/>
            <person name="Banfield J.F."/>
        </authorList>
    </citation>
    <scope>NUCLEOTIDE SEQUENCE [LARGE SCALE GENOMIC DNA]</scope>
</reference>
<protein>
    <submittedName>
        <fullName evidence="1">Uncharacterized protein</fullName>
    </submittedName>
</protein>